<dbReference type="AlphaFoldDB" id="A0A6S6SQ16"/>
<accession>A0A6S6SQ16</accession>
<evidence type="ECO:0000313" key="2">
    <source>
        <dbReference type="EMBL" id="CAA6806772.1"/>
    </source>
</evidence>
<name>A0A6S6SQ16_9BACT</name>
<reference evidence="2" key="1">
    <citation type="submission" date="2020-01" db="EMBL/GenBank/DDBJ databases">
        <authorList>
            <person name="Meier V. D."/>
            <person name="Meier V D."/>
        </authorList>
    </citation>
    <scope>NUCLEOTIDE SEQUENCE</scope>
    <source>
        <strain evidence="2">HLG_WM_MAG_01</strain>
    </source>
</reference>
<gene>
    <name evidence="2" type="ORF">HELGO_WM3225</name>
</gene>
<keyword evidence="1" id="KW-0812">Transmembrane</keyword>
<keyword evidence="1" id="KW-1133">Transmembrane helix</keyword>
<keyword evidence="1" id="KW-0472">Membrane</keyword>
<feature type="transmembrane region" description="Helical" evidence="1">
    <location>
        <begin position="14"/>
        <end position="35"/>
    </location>
</feature>
<feature type="transmembrane region" description="Helical" evidence="1">
    <location>
        <begin position="56"/>
        <end position="78"/>
    </location>
</feature>
<organism evidence="2">
    <name type="scientific">uncultured Sulfurovum sp</name>
    <dbReference type="NCBI Taxonomy" id="269237"/>
    <lineage>
        <taxon>Bacteria</taxon>
        <taxon>Pseudomonadati</taxon>
        <taxon>Campylobacterota</taxon>
        <taxon>Epsilonproteobacteria</taxon>
        <taxon>Campylobacterales</taxon>
        <taxon>Sulfurovaceae</taxon>
        <taxon>Sulfurovum</taxon>
        <taxon>environmental samples</taxon>
    </lineage>
</organism>
<dbReference type="EMBL" id="CACVAS010000047">
    <property type="protein sequence ID" value="CAA6806772.1"/>
    <property type="molecule type" value="Genomic_DNA"/>
</dbReference>
<feature type="transmembrane region" description="Helical" evidence="1">
    <location>
        <begin position="136"/>
        <end position="159"/>
    </location>
</feature>
<sequence length="241" mass="26385">MNIQTATISELESAAVYGIGVFILYIVAVVAIVGYEIRQAKQAHGIVSVGQYISKSIIYVIGFLLFVTLFMFAITGALPSGTENPSMGIDAFFNNIWLDQSLMTQLTTDSYIKNNGTDEVISAAQTILIIMMIAELVYLVLLFLLFFMLYSFAFSIVGLKYKQGNEEMDMAFVGNVALTLAIAMIGYLVITGITSSLLQSVLELGIRLNKIDGNINTEINIADDLARMIKIGVTKAKEVFN</sequence>
<evidence type="ECO:0000256" key="1">
    <source>
        <dbReference type="SAM" id="Phobius"/>
    </source>
</evidence>
<proteinExistence type="predicted"/>
<protein>
    <submittedName>
        <fullName evidence="2">Uncharacterized protein</fullName>
    </submittedName>
</protein>
<feature type="transmembrane region" description="Helical" evidence="1">
    <location>
        <begin position="171"/>
        <end position="190"/>
    </location>
</feature>